<comment type="subcellular location">
    <subcellularLocation>
        <location evidence="1">Membrane</location>
        <topology evidence="1">Single-pass membrane protein</topology>
    </subcellularLocation>
</comment>
<dbReference type="InterPro" id="IPR051100">
    <property type="entry name" value="DnaJ_subfamily_B/C"/>
</dbReference>
<gene>
    <name evidence="7" type="primary">DNAJB12</name>
    <name evidence="7" type="ORF">OS493_019891</name>
</gene>
<feature type="domain" description="DUF1977" evidence="6">
    <location>
        <begin position="164"/>
        <end position="261"/>
    </location>
</feature>
<organism evidence="7 8">
    <name type="scientific">Desmophyllum pertusum</name>
    <dbReference type="NCBI Taxonomy" id="174260"/>
    <lineage>
        <taxon>Eukaryota</taxon>
        <taxon>Metazoa</taxon>
        <taxon>Cnidaria</taxon>
        <taxon>Anthozoa</taxon>
        <taxon>Hexacorallia</taxon>
        <taxon>Scleractinia</taxon>
        <taxon>Caryophylliina</taxon>
        <taxon>Caryophylliidae</taxon>
        <taxon>Desmophyllum</taxon>
    </lineage>
</organism>
<dbReference type="InterPro" id="IPR036869">
    <property type="entry name" value="J_dom_sf"/>
</dbReference>
<dbReference type="OrthoDB" id="442087at2759"/>
<name>A0A9W9YMZ2_9CNID</name>
<reference evidence="7" key="1">
    <citation type="submission" date="2023-01" db="EMBL/GenBank/DDBJ databases">
        <title>Genome assembly of the deep-sea coral Lophelia pertusa.</title>
        <authorList>
            <person name="Herrera S."/>
            <person name="Cordes E."/>
        </authorList>
    </citation>
    <scope>NUCLEOTIDE SEQUENCE</scope>
    <source>
        <strain evidence="7">USNM1676648</strain>
        <tissue evidence="7">Polyp</tissue>
    </source>
</reference>
<evidence type="ECO:0000313" key="8">
    <source>
        <dbReference type="Proteomes" id="UP001163046"/>
    </source>
</evidence>
<evidence type="ECO:0000256" key="2">
    <source>
        <dbReference type="ARBA" id="ARBA00022692"/>
    </source>
</evidence>
<dbReference type="Proteomes" id="UP001163046">
    <property type="component" value="Unassembled WGS sequence"/>
</dbReference>
<keyword evidence="2" id="KW-0812">Transmembrane</keyword>
<feature type="compositionally biased region" description="Basic residues" evidence="5">
    <location>
        <begin position="117"/>
        <end position="130"/>
    </location>
</feature>
<evidence type="ECO:0000256" key="1">
    <source>
        <dbReference type="ARBA" id="ARBA00004167"/>
    </source>
</evidence>
<evidence type="ECO:0000313" key="7">
    <source>
        <dbReference type="EMBL" id="KAJ7358986.1"/>
    </source>
</evidence>
<evidence type="ECO:0000259" key="6">
    <source>
        <dbReference type="Pfam" id="PF09320"/>
    </source>
</evidence>
<dbReference type="GO" id="GO:0005789">
    <property type="term" value="C:endoplasmic reticulum membrane"/>
    <property type="evidence" value="ECO:0007669"/>
    <property type="project" value="TreeGrafter"/>
</dbReference>
<dbReference type="InterPro" id="IPR015399">
    <property type="entry name" value="DUF1977_DnaJ-like"/>
</dbReference>
<feature type="region of interest" description="Disordered" evidence="5">
    <location>
        <begin position="113"/>
        <end position="139"/>
    </location>
</feature>
<comment type="caution">
    <text evidence="7">The sequence shown here is derived from an EMBL/GenBank/DDBJ whole genome shotgun (WGS) entry which is preliminary data.</text>
</comment>
<protein>
    <submittedName>
        <fullName evidence="7">DnaJ (Hsp40), sub B, member 12</fullName>
    </submittedName>
</protein>
<evidence type="ECO:0000256" key="3">
    <source>
        <dbReference type="ARBA" id="ARBA00022989"/>
    </source>
</evidence>
<dbReference type="PANTHER" id="PTHR43908:SF3">
    <property type="entry name" value="AT29763P-RELATED"/>
    <property type="match status" value="1"/>
</dbReference>
<dbReference type="Gene3D" id="1.10.287.110">
    <property type="entry name" value="DnaJ domain"/>
    <property type="match status" value="1"/>
</dbReference>
<dbReference type="Pfam" id="PF09320">
    <property type="entry name" value="DUF1977"/>
    <property type="match status" value="1"/>
</dbReference>
<dbReference type="GO" id="GO:0030544">
    <property type="term" value="F:Hsp70 protein binding"/>
    <property type="evidence" value="ECO:0007669"/>
    <property type="project" value="TreeGrafter"/>
</dbReference>
<keyword evidence="4" id="KW-0472">Membrane</keyword>
<keyword evidence="3" id="KW-1133">Transmembrane helix</keyword>
<proteinExistence type="predicted"/>
<dbReference type="PANTHER" id="PTHR43908">
    <property type="entry name" value="AT29763P-RELATED"/>
    <property type="match status" value="1"/>
</dbReference>
<sequence length="268" mass="31063">MACHLELNTRKVMRICGIDQLMGMPPRRARKKLHNGPARGCQKVVSVGSPIGNAFAVLTDPEKRRRYDQFGDENPQPRIQRDHYDYARGFEADITPEELFNMFFGGFGGTSMSGAGHSKRHNGRRQRHQHSHEEEDNDTPSLHSLLQFLPILLLVVLSLMSSFMLQDPPYSLSRAGSYYIQKETARRKVNYYVQEGFDEKYKDKIKILERKVEEDYIGRLQSQCYRERQYREEVRARARFWRDQALLDRANGMQMKSCDALENIAAAG</sequence>
<dbReference type="SUPFAM" id="SSF46565">
    <property type="entry name" value="Chaperone J-domain"/>
    <property type="match status" value="1"/>
</dbReference>
<dbReference type="EMBL" id="MU827313">
    <property type="protein sequence ID" value="KAJ7358986.1"/>
    <property type="molecule type" value="Genomic_DNA"/>
</dbReference>
<accession>A0A9W9YMZ2</accession>
<dbReference type="AlphaFoldDB" id="A0A9W9YMZ2"/>
<dbReference type="GO" id="GO:0071218">
    <property type="term" value="P:cellular response to misfolded protein"/>
    <property type="evidence" value="ECO:0007669"/>
    <property type="project" value="TreeGrafter"/>
</dbReference>
<evidence type="ECO:0000256" key="5">
    <source>
        <dbReference type="SAM" id="MobiDB-lite"/>
    </source>
</evidence>
<evidence type="ECO:0000256" key="4">
    <source>
        <dbReference type="ARBA" id="ARBA00023136"/>
    </source>
</evidence>
<keyword evidence="8" id="KW-1185">Reference proteome</keyword>